<keyword evidence="2" id="KW-1185">Reference proteome</keyword>
<dbReference type="AlphaFoldDB" id="A0A7E4UY23"/>
<evidence type="ECO:0000313" key="3">
    <source>
        <dbReference type="WBParaSite" id="Pan_g14201.t1"/>
    </source>
</evidence>
<dbReference type="Proteomes" id="UP000492821">
    <property type="component" value="Unassembled WGS sequence"/>
</dbReference>
<accession>A0A7E4UY23</accession>
<evidence type="ECO:0000256" key="1">
    <source>
        <dbReference type="SAM" id="MobiDB-lite"/>
    </source>
</evidence>
<reference evidence="2" key="1">
    <citation type="journal article" date="2013" name="Genetics">
        <title>The draft genome and transcriptome of Panagrellus redivivus are shaped by the harsh demands of a free-living lifestyle.</title>
        <authorList>
            <person name="Srinivasan J."/>
            <person name="Dillman A.R."/>
            <person name="Macchietto M.G."/>
            <person name="Heikkinen L."/>
            <person name="Lakso M."/>
            <person name="Fracchia K.M."/>
            <person name="Antoshechkin I."/>
            <person name="Mortazavi A."/>
            <person name="Wong G."/>
            <person name="Sternberg P.W."/>
        </authorList>
    </citation>
    <scope>NUCLEOTIDE SEQUENCE [LARGE SCALE GENOMIC DNA]</scope>
    <source>
        <strain evidence="2">MT8872</strain>
    </source>
</reference>
<organism evidence="2 3">
    <name type="scientific">Panagrellus redivivus</name>
    <name type="common">Microworm</name>
    <dbReference type="NCBI Taxonomy" id="6233"/>
    <lineage>
        <taxon>Eukaryota</taxon>
        <taxon>Metazoa</taxon>
        <taxon>Ecdysozoa</taxon>
        <taxon>Nematoda</taxon>
        <taxon>Chromadorea</taxon>
        <taxon>Rhabditida</taxon>
        <taxon>Tylenchina</taxon>
        <taxon>Panagrolaimomorpha</taxon>
        <taxon>Panagrolaimoidea</taxon>
        <taxon>Panagrolaimidae</taxon>
        <taxon>Panagrellus</taxon>
    </lineage>
</organism>
<feature type="region of interest" description="Disordered" evidence="1">
    <location>
        <begin position="99"/>
        <end position="149"/>
    </location>
</feature>
<evidence type="ECO:0000313" key="2">
    <source>
        <dbReference type="Proteomes" id="UP000492821"/>
    </source>
</evidence>
<dbReference type="WBParaSite" id="Pan_g14201.t1">
    <property type="protein sequence ID" value="Pan_g14201.t1"/>
    <property type="gene ID" value="Pan_g14201"/>
</dbReference>
<feature type="compositionally biased region" description="Polar residues" evidence="1">
    <location>
        <begin position="61"/>
        <end position="75"/>
    </location>
</feature>
<feature type="region of interest" description="Disordered" evidence="1">
    <location>
        <begin position="61"/>
        <end position="85"/>
    </location>
</feature>
<protein>
    <submittedName>
        <fullName evidence="3">ShKT domain-containing protein</fullName>
    </submittedName>
</protein>
<proteinExistence type="predicted"/>
<reference evidence="3" key="2">
    <citation type="submission" date="2020-10" db="UniProtKB">
        <authorList>
            <consortium name="WormBaseParasite"/>
        </authorList>
    </citation>
    <scope>IDENTIFICATION</scope>
</reference>
<sequence>MSFMFISGGAEALYLAGSRCQKNEDCTLPGYSTCDKECGLCEKPSLTFINKDLINDMSTAASKSTKNHQSTIKVGTTSSTTNEEESSIIAFASDECEYDSNESEDDESPKQLHTDAGIKSTPPIKQELLKSTSSRSKLSRANRNTPDPLGNSVYVRRYFGIRKPFFVAMKQIKKFYRVYAKRTFDGMQSLTNKGVPLEPNPIESNGHVRRCFGSRRTMFTAVNHYRRVYRVHVRRAFNGLHPIPYNGAPSYPHSIGSNGYVRNFWRIRQTLFTAVHHVKDVYRVPVQRIFNGLHPYPYNGATWYPYPIESNGYVRSYVGIRQILLAAVNHY</sequence>
<name>A0A7E4UY23_PANRE</name>